<sequence length="61" mass="7076">MDHPAIIRTERTGYPMPIRHPRFPTSIPDACDVCETFEARVRFGRTRLCEDCAREEGIELL</sequence>
<accession>A0ABQ4N062</accession>
<organism evidence="1 2">
    <name type="scientific">Paenibacillus cisolokensis</name>
    <dbReference type="NCBI Taxonomy" id="1658519"/>
    <lineage>
        <taxon>Bacteria</taxon>
        <taxon>Bacillati</taxon>
        <taxon>Bacillota</taxon>
        <taxon>Bacilli</taxon>
        <taxon>Bacillales</taxon>
        <taxon>Paenibacillaceae</taxon>
        <taxon>Paenibacillus</taxon>
    </lineage>
</organism>
<gene>
    <name evidence="1" type="ORF">PACILC2_00900</name>
</gene>
<dbReference type="EMBL" id="BOVJ01000003">
    <property type="protein sequence ID" value="GIQ61522.1"/>
    <property type="molecule type" value="Genomic_DNA"/>
</dbReference>
<evidence type="ECO:0008006" key="3">
    <source>
        <dbReference type="Google" id="ProtNLM"/>
    </source>
</evidence>
<proteinExistence type="predicted"/>
<name>A0ABQ4N062_9BACL</name>
<protein>
    <recommendedName>
        <fullName evidence="3">DksA C4-type domain-containing protein</fullName>
    </recommendedName>
</protein>
<reference evidence="1 2" key="1">
    <citation type="submission" date="2021-04" db="EMBL/GenBank/DDBJ databases">
        <title>Draft genome sequence of Paenibacillus cisolokensis, LC2-13A.</title>
        <authorList>
            <person name="Uke A."/>
            <person name="Chhe C."/>
            <person name="Baramee S."/>
            <person name="Kosugi A."/>
        </authorList>
    </citation>
    <scope>NUCLEOTIDE SEQUENCE [LARGE SCALE GENOMIC DNA]</scope>
    <source>
        <strain evidence="1 2">LC2-13A</strain>
    </source>
</reference>
<keyword evidence="2" id="KW-1185">Reference proteome</keyword>
<evidence type="ECO:0000313" key="1">
    <source>
        <dbReference type="EMBL" id="GIQ61522.1"/>
    </source>
</evidence>
<evidence type="ECO:0000313" key="2">
    <source>
        <dbReference type="Proteomes" id="UP000680304"/>
    </source>
</evidence>
<comment type="caution">
    <text evidence="1">The sequence shown here is derived from an EMBL/GenBank/DDBJ whole genome shotgun (WGS) entry which is preliminary data.</text>
</comment>
<dbReference type="Proteomes" id="UP000680304">
    <property type="component" value="Unassembled WGS sequence"/>
</dbReference>